<dbReference type="VEuPathDB" id="FungiDB:I7I53_05650"/>
<dbReference type="Proteomes" id="UP000663419">
    <property type="component" value="Chromosome 5"/>
</dbReference>
<keyword evidence="1" id="KW-0472">Membrane</keyword>
<keyword evidence="1" id="KW-1133">Transmembrane helix</keyword>
<sequence>MRNEMNSSWALAGEYFSVCVGCVFLIPMLEISILLSSLLTTVESIHTLLISTFRVHLFTIRLQSRKIVHVSCLSHCRFP</sequence>
<organism evidence="2 3">
    <name type="scientific">Ajellomyces capsulatus (strain H88)</name>
    <name type="common">Darling's disease fungus</name>
    <name type="synonym">Histoplasma capsulatum</name>
    <dbReference type="NCBI Taxonomy" id="544711"/>
    <lineage>
        <taxon>Eukaryota</taxon>
        <taxon>Fungi</taxon>
        <taxon>Dikarya</taxon>
        <taxon>Ascomycota</taxon>
        <taxon>Pezizomycotina</taxon>
        <taxon>Eurotiomycetes</taxon>
        <taxon>Eurotiomycetidae</taxon>
        <taxon>Onygenales</taxon>
        <taxon>Ajellomycetaceae</taxon>
        <taxon>Histoplasma</taxon>
    </lineage>
</organism>
<accession>A0A8A1LYJ0</accession>
<feature type="transmembrane region" description="Helical" evidence="1">
    <location>
        <begin position="15"/>
        <end position="39"/>
    </location>
</feature>
<name>A0A8A1LYJ0_AJEC8</name>
<reference evidence="2" key="1">
    <citation type="submission" date="2021-01" db="EMBL/GenBank/DDBJ databases">
        <title>Chromosome-level genome assembly of a human fungal pathogen reveals clustering of transcriptionally co-regulated genes.</title>
        <authorList>
            <person name="Voorhies M."/>
            <person name="Cohen S."/>
            <person name="Shea T.P."/>
            <person name="Petrus S."/>
            <person name="Munoz J.F."/>
            <person name="Poplawski S."/>
            <person name="Goldman W.E."/>
            <person name="Michael T."/>
            <person name="Cuomo C.A."/>
            <person name="Sil A."/>
            <person name="Beyhan S."/>
        </authorList>
    </citation>
    <scope>NUCLEOTIDE SEQUENCE</scope>
    <source>
        <strain evidence="2">H88</strain>
    </source>
</reference>
<evidence type="ECO:0000313" key="3">
    <source>
        <dbReference type="Proteomes" id="UP000663419"/>
    </source>
</evidence>
<dbReference type="AlphaFoldDB" id="A0A8A1LYJ0"/>
<protein>
    <submittedName>
        <fullName evidence="2">Uncharacterized protein</fullName>
    </submittedName>
</protein>
<gene>
    <name evidence="2" type="ORF">I7I53_05650</name>
</gene>
<dbReference type="EMBL" id="CP069106">
    <property type="protein sequence ID" value="QSS57232.1"/>
    <property type="molecule type" value="Genomic_DNA"/>
</dbReference>
<keyword evidence="1" id="KW-0812">Transmembrane</keyword>
<evidence type="ECO:0000313" key="2">
    <source>
        <dbReference type="EMBL" id="QSS57232.1"/>
    </source>
</evidence>
<proteinExistence type="predicted"/>
<evidence type="ECO:0000256" key="1">
    <source>
        <dbReference type="SAM" id="Phobius"/>
    </source>
</evidence>